<comment type="subcellular location">
    <subcellularLocation>
        <location evidence="1">Cell membrane</location>
        <topology evidence="1">Multi-pass membrane protein</topology>
    </subcellularLocation>
</comment>
<proteinExistence type="predicted"/>
<organism evidence="7 8">
    <name type="scientific">Fuerstiella marisgermanici</name>
    <dbReference type="NCBI Taxonomy" id="1891926"/>
    <lineage>
        <taxon>Bacteria</taxon>
        <taxon>Pseudomonadati</taxon>
        <taxon>Planctomycetota</taxon>
        <taxon>Planctomycetia</taxon>
        <taxon>Planctomycetales</taxon>
        <taxon>Planctomycetaceae</taxon>
        <taxon>Fuerstiella</taxon>
    </lineage>
</organism>
<dbReference type="InterPro" id="IPR005495">
    <property type="entry name" value="LptG/LptF_permease"/>
</dbReference>
<gene>
    <name evidence="7" type="ORF">Fuma_02457</name>
</gene>
<reference evidence="7 8" key="1">
    <citation type="journal article" date="2016" name="Front. Microbiol.">
        <title>Fuerstia marisgermanicae gen. nov., sp. nov., an Unusual Member of the Phylum Planctomycetes from the German Wadden Sea.</title>
        <authorList>
            <person name="Kohn T."/>
            <person name="Heuer A."/>
            <person name="Jogler M."/>
            <person name="Vollmers J."/>
            <person name="Boedeker C."/>
            <person name="Bunk B."/>
            <person name="Rast P."/>
            <person name="Borchert D."/>
            <person name="Glockner I."/>
            <person name="Freese H.M."/>
            <person name="Klenk H.P."/>
            <person name="Overmann J."/>
            <person name="Kaster A.K."/>
            <person name="Rohde M."/>
            <person name="Wiegand S."/>
            <person name="Jogler C."/>
        </authorList>
    </citation>
    <scope>NUCLEOTIDE SEQUENCE [LARGE SCALE GENOMIC DNA]</scope>
    <source>
        <strain evidence="7 8">NH11</strain>
    </source>
</reference>
<dbReference type="GO" id="GO:0043190">
    <property type="term" value="C:ATP-binding cassette (ABC) transporter complex"/>
    <property type="evidence" value="ECO:0007669"/>
    <property type="project" value="TreeGrafter"/>
</dbReference>
<evidence type="ECO:0000256" key="4">
    <source>
        <dbReference type="ARBA" id="ARBA00022989"/>
    </source>
</evidence>
<feature type="transmembrane region" description="Helical" evidence="6">
    <location>
        <begin position="68"/>
        <end position="88"/>
    </location>
</feature>
<keyword evidence="5 6" id="KW-0472">Membrane</keyword>
<dbReference type="AlphaFoldDB" id="A0A1P8WFK0"/>
<dbReference type="STRING" id="1891926.Fuma_02457"/>
<dbReference type="GO" id="GO:0015920">
    <property type="term" value="P:lipopolysaccharide transport"/>
    <property type="evidence" value="ECO:0007669"/>
    <property type="project" value="TreeGrafter"/>
</dbReference>
<dbReference type="KEGG" id="fmr:Fuma_02457"/>
<dbReference type="PANTHER" id="PTHR33529:SF2">
    <property type="entry name" value="LIPOPOLYSACCHARIDE EXPORT SYSTEM PERMEASE PROTEIN LPTG"/>
    <property type="match status" value="1"/>
</dbReference>
<dbReference type="Pfam" id="PF03739">
    <property type="entry name" value="LptF_LptG"/>
    <property type="match status" value="1"/>
</dbReference>
<keyword evidence="3 6" id="KW-0812">Transmembrane</keyword>
<keyword evidence="4 6" id="KW-1133">Transmembrane helix</keyword>
<protein>
    <submittedName>
        <fullName evidence="7">Putative permease</fullName>
    </submittedName>
</protein>
<evidence type="ECO:0000256" key="6">
    <source>
        <dbReference type="SAM" id="Phobius"/>
    </source>
</evidence>
<feature type="transmembrane region" description="Helical" evidence="6">
    <location>
        <begin position="12"/>
        <end position="34"/>
    </location>
</feature>
<sequence length="375" mass="41871">MIPSLTTFDRYILKRVVHTFAVFFVATYGLYMVIDLFSNVDAFLGEDGSQADVGLSILRYYSYRVAEFLQMTGSILIVISCVTVLGLLEKHSESHPILAAGVPAFRLLRPLVIGGILLNMALVANQELIMPRIAVELQTPRGSQSAETQKVEPVYDYSNCMMHIDGDQVVIEERRLDNATFDLPSELANESYALKCESAVYMPKTDKHPAGWLLRNLTGLFDAEMLTEAGRKRIVPRSNGKDLFIVSDVSFDQLYNRGRNLKLLSSMQLVERIRNPSTGVMPMQRQSLALHSRLTRPMLCLFSIAIALPLVMRRESVSLIMNMAICAFVLGAFYIFTEGCLAMGDARFIRPDLAAWIPVMTMGSASVWTSGYVQT</sequence>
<evidence type="ECO:0000256" key="5">
    <source>
        <dbReference type="ARBA" id="ARBA00023136"/>
    </source>
</evidence>
<name>A0A1P8WFK0_9PLAN</name>
<dbReference type="EMBL" id="CP017641">
    <property type="protein sequence ID" value="APZ92845.1"/>
    <property type="molecule type" value="Genomic_DNA"/>
</dbReference>
<dbReference type="PANTHER" id="PTHR33529">
    <property type="entry name" value="SLR0882 PROTEIN-RELATED"/>
    <property type="match status" value="1"/>
</dbReference>
<dbReference type="OrthoDB" id="262519at2"/>
<evidence type="ECO:0000256" key="2">
    <source>
        <dbReference type="ARBA" id="ARBA00022475"/>
    </source>
</evidence>
<evidence type="ECO:0000313" key="7">
    <source>
        <dbReference type="EMBL" id="APZ92845.1"/>
    </source>
</evidence>
<keyword evidence="2" id="KW-1003">Cell membrane</keyword>
<evidence type="ECO:0000313" key="8">
    <source>
        <dbReference type="Proteomes" id="UP000187735"/>
    </source>
</evidence>
<accession>A0A1P8WFK0</accession>
<keyword evidence="8" id="KW-1185">Reference proteome</keyword>
<dbReference type="Proteomes" id="UP000187735">
    <property type="component" value="Chromosome"/>
</dbReference>
<feature type="transmembrane region" description="Helical" evidence="6">
    <location>
        <begin position="353"/>
        <end position="373"/>
    </location>
</feature>
<feature type="transmembrane region" description="Helical" evidence="6">
    <location>
        <begin position="318"/>
        <end position="341"/>
    </location>
</feature>
<dbReference type="RefSeq" id="WP_077024411.1">
    <property type="nucleotide sequence ID" value="NZ_CP017641.1"/>
</dbReference>
<evidence type="ECO:0000256" key="3">
    <source>
        <dbReference type="ARBA" id="ARBA00022692"/>
    </source>
</evidence>
<evidence type="ECO:0000256" key="1">
    <source>
        <dbReference type="ARBA" id="ARBA00004651"/>
    </source>
</evidence>